<dbReference type="HOGENOM" id="CLU_204485_0_0_9"/>
<dbReference type="Proteomes" id="UP000013785">
    <property type="component" value="Unassembled WGS sequence"/>
</dbReference>
<dbReference type="AlphaFoldDB" id="R3WKB2"/>
<reference evidence="1 2" key="1">
    <citation type="submission" date="2013-02" db="EMBL/GenBank/DDBJ databases">
        <title>The Genome Sequence of Enterococcus phoeniculicola BAA-412.</title>
        <authorList>
            <consortium name="The Broad Institute Genome Sequencing Platform"/>
            <consortium name="The Broad Institute Genome Sequencing Center for Infectious Disease"/>
            <person name="Earl A.M."/>
            <person name="Gilmore M.S."/>
            <person name="Lebreton F."/>
            <person name="Walker B."/>
            <person name="Young S.K."/>
            <person name="Zeng Q."/>
            <person name="Gargeya S."/>
            <person name="Fitzgerald M."/>
            <person name="Haas B."/>
            <person name="Abouelleil A."/>
            <person name="Alvarado L."/>
            <person name="Arachchi H.M."/>
            <person name="Berlin A.M."/>
            <person name="Chapman S.B."/>
            <person name="Dewar J."/>
            <person name="Goldberg J."/>
            <person name="Griggs A."/>
            <person name="Gujja S."/>
            <person name="Hansen M."/>
            <person name="Howarth C."/>
            <person name="Imamovic A."/>
            <person name="Larimer J."/>
            <person name="McCowan C."/>
            <person name="Murphy C."/>
            <person name="Neiman D."/>
            <person name="Pearson M."/>
            <person name="Priest M."/>
            <person name="Roberts A."/>
            <person name="Saif S."/>
            <person name="Shea T."/>
            <person name="Sisk P."/>
            <person name="Sykes S."/>
            <person name="Wortman J."/>
            <person name="Nusbaum C."/>
            <person name="Birren B."/>
        </authorList>
    </citation>
    <scope>NUCLEOTIDE SEQUENCE [LARGE SCALE GENOMIC DNA]</scope>
    <source>
        <strain evidence="1 2">ATCC BAA-412</strain>
    </source>
</reference>
<name>R3WKB2_9ENTE</name>
<evidence type="ECO:0000313" key="2">
    <source>
        <dbReference type="Proteomes" id="UP000013785"/>
    </source>
</evidence>
<dbReference type="STRING" id="154621.RV11_GL001885"/>
<protein>
    <recommendedName>
        <fullName evidence="3">C2H2-type domain-containing protein</fullName>
    </recommendedName>
</protein>
<accession>R3WKB2</accession>
<dbReference type="EMBL" id="AJAT01000017">
    <property type="protein sequence ID" value="EOL42335.1"/>
    <property type="molecule type" value="Genomic_DNA"/>
</dbReference>
<dbReference type="PATRIC" id="fig|1158610.3.peg.2669"/>
<comment type="caution">
    <text evidence="1">The sequence shown here is derived from an EMBL/GenBank/DDBJ whole genome shotgun (WGS) entry which is preliminary data.</text>
</comment>
<dbReference type="eggNOG" id="ENOG50306NR">
    <property type="taxonomic scope" value="Bacteria"/>
</dbReference>
<organism evidence="1 2">
    <name type="scientific">Enterococcus phoeniculicola ATCC BAA-412</name>
    <dbReference type="NCBI Taxonomy" id="1158610"/>
    <lineage>
        <taxon>Bacteria</taxon>
        <taxon>Bacillati</taxon>
        <taxon>Bacillota</taxon>
        <taxon>Bacilli</taxon>
        <taxon>Lactobacillales</taxon>
        <taxon>Enterococcaceae</taxon>
        <taxon>Enterococcus</taxon>
    </lineage>
</organism>
<keyword evidence="2" id="KW-1185">Reference proteome</keyword>
<evidence type="ECO:0000313" key="1">
    <source>
        <dbReference type="EMBL" id="EOL42335.1"/>
    </source>
</evidence>
<gene>
    <name evidence="1" type="ORF">UC3_02687</name>
</gene>
<sequence length="58" mass="6734">MEKMICPHCGKKFRYEEIKNIVSHTGKEMAIVCPYCDLIADRKVSHGYFVSTKIIEQN</sequence>
<proteinExistence type="predicted"/>
<evidence type="ECO:0008006" key="3">
    <source>
        <dbReference type="Google" id="ProtNLM"/>
    </source>
</evidence>
<dbReference type="RefSeq" id="WP_010769322.1">
    <property type="nucleotide sequence ID" value="NZ_ASWE01000001.1"/>
</dbReference>